<protein>
    <recommendedName>
        <fullName evidence="5">Magnesium-transporting ATPase, P-type 1</fullName>
        <ecNumber evidence="4">7.2.2.14</ecNumber>
    </recommendedName>
    <alternativeName>
        <fullName evidence="16">Mg(2+) transport ATPase, P-type 1</fullName>
    </alternativeName>
</protein>
<evidence type="ECO:0000259" key="19">
    <source>
        <dbReference type="SMART" id="SM00831"/>
    </source>
</evidence>
<dbReference type="SFLD" id="SFLDF00027">
    <property type="entry name" value="p-type_atpase"/>
    <property type="match status" value="1"/>
</dbReference>
<comment type="similarity">
    <text evidence="3">Belongs to the cation transport ATPase (P-type) (TC 3.A.3) family. Type IIIB subfamily.</text>
</comment>
<dbReference type="PRINTS" id="PR01836">
    <property type="entry name" value="MGATPASE"/>
</dbReference>
<dbReference type="Proteomes" id="UP001419910">
    <property type="component" value="Unassembled WGS sequence"/>
</dbReference>
<comment type="caution">
    <text evidence="20">The sequence shown here is derived from an EMBL/GenBank/DDBJ whole genome shotgun (WGS) entry which is preliminary data.</text>
</comment>
<feature type="transmembrane region" description="Helical" evidence="18">
    <location>
        <begin position="84"/>
        <end position="100"/>
    </location>
</feature>
<evidence type="ECO:0000313" key="21">
    <source>
        <dbReference type="Proteomes" id="UP001419910"/>
    </source>
</evidence>
<evidence type="ECO:0000313" key="20">
    <source>
        <dbReference type="EMBL" id="MEN2789319.1"/>
    </source>
</evidence>
<dbReference type="NCBIfam" id="TIGR01494">
    <property type="entry name" value="ATPase_P-type"/>
    <property type="match status" value="2"/>
</dbReference>
<dbReference type="PANTHER" id="PTHR42861">
    <property type="entry name" value="CALCIUM-TRANSPORTING ATPASE"/>
    <property type="match status" value="1"/>
</dbReference>
<feature type="transmembrane region" description="Helical" evidence="18">
    <location>
        <begin position="243"/>
        <end position="261"/>
    </location>
</feature>
<dbReference type="InterPro" id="IPR001757">
    <property type="entry name" value="P_typ_ATPase"/>
</dbReference>
<dbReference type="InterPro" id="IPR006415">
    <property type="entry name" value="P-type_ATPase_IIIB"/>
</dbReference>
<dbReference type="Gene3D" id="3.40.1110.10">
    <property type="entry name" value="Calcium-transporting ATPase, cytoplasmic domain N"/>
    <property type="match status" value="1"/>
</dbReference>
<feature type="transmembrane region" description="Helical" evidence="18">
    <location>
        <begin position="60"/>
        <end position="78"/>
    </location>
</feature>
<evidence type="ECO:0000256" key="5">
    <source>
        <dbReference type="ARBA" id="ARBA00013555"/>
    </source>
</evidence>
<dbReference type="InterPro" id="IPR018303">
    <property type="entry name" value="ATPase_P-typ_P_site"/>
</dbReference>
<evidence type="ECO:0000256" key="15">
    <source>
        <dbReference type="ARBA" id="ARBA00023136"/>
    </source>
</evidence>
<keyword evidence="7" id="KW-0997">Cell inner membrane</keyword>
<dbReference type="Pfam" id="PF00122">
    <property type="entry name" value="E1-E2_ATPase"/>
    <property type="match status" value="1"/>
</dbReference>
<gene>
    <name evidence="20" type="primary">mgtA</name>
    <name evidence="20" type="ORF">ABC974_06765</name>
</gene>
<reference evidence="20 21" key="1">
    <citation type="submission" date="2024-05" db="EMBL/GenBank/DDBJ databases">
        <authorList>
            <person name="Liu Q."/>
            <person name="Xin Y.-H."/>
        </authorList>
    </citation>
    <scope>NUCLEOTIDE SEQUENCE [LARGE SCALE GENOMIC DNA]</scope>
    <source>
        <strain evidence="20 21">CGMCC 1.10181</strain>
    </source>
</reference>
<feature type="transmembrane region" description="Helical" evidence="18">
    <location>
        <begin position="820"/>
        <end position="839"/>
    </location>
</feature>
<feature type="transmembrane region" description="Helical" evidence="18">
    <location>
        <begin position="273"/>
        <end position="298"/>
    </location>
</feature>
<dbReference type="Pfam" id="PF00689">
    <property type="entry name" value="Cation_ATPase_C"/>
    <property type="match status" value="1"/>
</dbReference>
<evidence type="ECO:0000256" key="2">
    <source>
        <dbReference type="ARBA" id="ARBA00004429"/>
    </source>
</evidence>
<evidence type="ECO:0000256" key="7">
    <source>
        <dbReference type="ARBA" id="ARBA00022519"/>
    </source>
</evidence>
<keyword evidence="11" id="KW-0067">ATP-binding</keyword>
<dbReference type="EC" id="7.2.2.14" evidence="4"/>
<evidence type="ECO:0000256" key="1">
    <source>
        <dbReference type="ARBA" id="ARBA00003954"/>
    </source>
</evidence>
<evidence type="ECO:0000256" key="9">
    <source>
        <dbReference type="ARBA" id="ARBA00022692"/>
    </source>
</evidence>
<comment type="catalytic activity">
    <reaction evidence="17">
        <text>Mg(2+)(out) + ATP + H2O = Mg(2+)(in) + ADP + phosphate + H(+)</text>
        <dbReference type="Rhea" id="RHEA:10260"/>
        <dbReference type="ChEBI" id="CHEBI:15377"/>
        <dbReference type="ChEBI" id="CHEBI:15378"/>
        <dbReference type="ChEBI" id="CHEBI:18420"/>
        <dbReference type="ChEBI" id="CHEBI:30616"/>
        <dbReference type="ChEBI" id="CHEBI:43474"/>
        <dbReference type="ChEBI" id="CHEBI:456216"/>
        <dbReference type="EC" id="7.2.2.14"/>
    </reaction>
</comment>
<evidence type="ECO:0000256" key="13">
    <source>
        <dbReference type="ARBA" id="ARBA00022967"/>
    </source>
</evidence>
<organism evidence="20 21">
    <name type="scientific">Sphingomonas oligophenolica</name>
    <dbReference type="NCBI Taxonomy" id="301154"/>
    <lineage>
        <taxon>Bacteria</taxon>
        <taxon>Pseudomonadati</taxon>
        <taxon>Pseudomonadota</taxon>
        <taxon>Alphaproteobacteria</taxon>
        <taxon>Sphingomonadales</taxon>
        <taxon>Sphingomonadaceae</taxon>
        <taxon>Sphingomonas</taxon>
    </lineage>
</organism>
<dbReference type="SUPFAM" id="SSF56784">
    <property type="entry name" value="HAD-like"/>
    <property type="match status" value="1"/>
</dbReference>
<evidence type="ECO:0000256" key="11">
    <source>
        <dbReference type="ARBA" id="ARBA00022840"/>
    </source>
</evidence>
<dbReference type="InterPro" id="IPR036412">
    <property type="entry name" value="HAD-like_sf"/>
</dbReference>
<evidence type="ECO:0000256" key="12">
    <source>
        <dbReference type="ARBA" id="ARBA00022842"/>
    </source>
</evidence>
<dbReference type="SFLD" id="SFLDG00002">
    <property type="entry name" value="C1.7:_P-type_atpase_like"/>
    <property type="match status" value="1"/>
</dbReference>
<dbReference type="InterPro" id="IPR023214">
    <property type="entry name" value="HAD_sf"/>
</dbReference>
<comment type="subcellular location">
    <subcellularLocation>
        <location evidence="2">Cell inner membrane</location>
        <topology evidence="2">Multi-pass membrane protein</topology>
    </subcellularLocation>
</comment>
<proteinExistence type="inferred from homology"/>
<dbReference type="InterPro" id="IPR059000">
    <property type="entry name" value="ATPase_P-type_domA"/>
</dbReference>
<evidence type="ECO:0000256" key="4">
    <source>
        <dbReference type="ARBA" id="ARBA00012786"/>
    </source>
</evidence>
<dbReference type="Pfam" id="PF13246">
    <property type="entry name" value="Cation_ATPase"/>
    <property type="match status" value="1"/>
</dbReference>
<feature type="transmembrane region" description="Helical" evidence="18">
    <location>
        <begin position="719"/>
        <end position="744"/>
    </location>
</feature>
<evidence type="ECO:0000256" key="16">
    <source>
        <dbReference type="ARBA" id="ARBA00029806"/>
    </source>
</evidence>
<accession>A0ABU9Y0I6</accession>
<keyword evidence="14 18" id="KW-1133">Transmembrane helix</keyword>
<dbReference type="SUPFAM" id="SSF81653">
    <property type="entry name" value="Calcium ATPase, transduction domain A"/>
    <property type="match status" value="1"/>
</dbReference>
<dbReference type="SFLD" id="SFLDS00003">
    <property type="entry name" value="Haloacid_Dehalogenase"/>
    <property type="match status" value="1"/>
</dbReference>
<dbReference type="InterPro" id="IPR006068">
    <property type="entry name" value="ATPase_P-typ_cation-transptr_C"/>
</dbReference>
<dbReference type="NCBIfam" id="TIGR01524">
    <property type="entry name" value="ATPase-IIIB_Mg"/>
    <property type="match status" value="1"/>
</dbReference>
<dbReference type="InterPro" id="IPR044492">
    <property type="entry name" value="P_typ_ATPase_HD_dom"/>
</dbReference>
<keyword evidence="9 18" id="KW-0812">Transmembrane</keyword>
<keyword evidence="13" id="KW-1278">Translocase</keyword>
<dbReference type="PROSITE" id="PS00154">
    <property type="entry name" value="ATPASE_E1_E2"/>
    <property type="match status" value="1"/>
</dbReference>
<evidence type="ECO:0000256" key="10">
    <source>
        <dbReference type="ARBA" id="ARBA00022741"/>
    </source>
</evidence>
<feature type="transmembrane region" description="Helical" evidence="18">
    <location>
        <begin position="780"/>
        <end position="800"/>
    </location>
</feature>
<dbReference type="RefSeq" id="WP_343887380.1">
    <property type="nucleotide sequence ID" value="NZ_BAAAEH010000002.1"/>
</dbReference>
<dbReference type="SMART" id="SM00831">
    <property type="entry name" value="Cation_ATPase_N"/>
    <property type="match status" value="1"/>
</dbReference>
<dbReference type="EMBL" id="JBDIME010000004">
    <property type="protein sequence ID" value="MEN2789319.1"/>
    <property type="molecule type" value="Genomic_DNA"/>
</dbReference>
<name>A0ABU9Y0I6_9SPHN</name>
<sequence length="854" mass="90930">MDDPCATFWAQPPAALYAALAGSETGLTSAAAAEKLELHGPNIVGGAGETSAIRLLLKQFASPLVLILLFGAAISLALREWLDASIILAIVLGSALLSFFQEYRASRAVEALRGRLALMTRTLRDGAETRVPATELVPGDVVLLAAGNLVPADGLVLEASDFLVTEAALTGESLPVEKSPGIVAAATPIAGRTNAVFTGSSVRSGTARVLIAVTGDHTAYGAIAATLGVAEPETEFASGIRRFGLMLLRVMIVIVIAVLAVNQLLGRSFAESLLFAVALAVGLSPELLPAIVSVTLAAGARHLAKGGVIVRRLDAIENLGSMDVLCTDKTGTLTEGTILLHDAVDPEGRPDPAVKLAAFINASFETGIANPLDEAIVAMGTAGKLSTGALTKVAEIPYDFSRRCLSIVVEEAGARRMVTKGACAEMLANCTRVRIGGKDLPFDAAHRATVDALFRAQGEAGFRTLAIAERVVDAAPRYSREDERDMTFIGLLLFADPPKPEAAATIRDLAALQISIKVISGDNRHVTAHVARAVGLDPAKMLTGEQIAAISDDALPRAASRTILFAEIEPQQKERLIRALQKAGHAVGYMGDGINDAPALHAADVGISVDQAVDVARESADIVLLRRDLDILRQGVIDGRRTFANTLKYISITTSANFGNMVSMALVTPFLPFLPLLPKQILLNNFLSDLPSMAISSDRVDEERLATPQRWDVREVQRFMIAFGLISSCFDGLTFALLLVVFHADAATFQTLWFVVSVLTELTVVLVLRTHRLAWRSRPSTLLLCSTAAVVAAVITLPFLGELSRAFSFVPVDAAELGAGVLVVLGYVLVTELAKAWWFRRPAKPRRVRRRRRV</sequence>
<evidence type="ECO:0000256" key="6">
    <source>
        <dbReference type="ARBA" id="ARBA00022475"/>
    </source>
</evidence>
<evidence type="ECO:0000256" key="17">
    <source>
        <dbReference type="ARBA" id="ARBA00047295"/>
    </source>
</evidence>
<keyword evidence="6" id="KW-1003">Cell membrane</keyword>
<dbReference type="InterPro" id="IPR004014">
    <property type="entry name" value="ATPase_P-typ_cation-transptr_N"/>
</dbReference>
<dbReference type="Gene3D" id="3.40.50.1000">
    <property type="entry name" value="HAD superfamily/HAD-like"/>
    <property type="match status" value="1"/>
</dbReference>
<dbReference type="InterPro" id="IPR023299">
    <property type="entry name" value="ATPase_P-typ_cyto_dom_N"/>
</dbReference>
<dbReference type="Pfam" id="PF00690">
    <property type="entry name" value="Cation_ATPase_N"/>
    <property type="match status" value="1"/>
</dbReference>
<dbReference type="InterPro" id="IPR008250">
    <property type="entry name" value="ATPase_P-typ_transduc_dom_A_sf"/>
</dbReference>
<keyword evidence="15 18" id="KW-0472">Membrane</keyword>
<feature type="transmembrane region" description="Helical" evidence="18">
    <location>
        <begin position="750"/>
        <end position="768"/>
    </location>
</feature>
<dbReference type="SUPFAM" id="SSF81665">
    <property type="entry name" value="Calcium ATPase, transmembrane domain M"/>
    <property type="match status" value="1"/>
</dbReference>
<feature type="domain" description="Cation-transporting P-type ATPase N-terminal" evidence="19">
    <location>
        <begin position="7"/>
        <end position="80"/>
    </location>
</feature>
<dbReference type="Gene3D" id="1.20.1110.10">
    <property type="entry name" value="Calcium-transporting ATPase, transmembrane domain"/>
    <property type="match status" value="1"/>
</dbReference>
<keyword evidence="21" id="KW-1185">Reference proteome</keyword>
<evidence type="ECO:0000256" key="14">
    <source>
        <dbReference type="ARBA" id="ARBA00022989"/>
    </source>
</evidence>
<evidence type="ECO:0000256" key="8">
    <source>
        <dbReference type="ARBA" id="ARBA00022553"/>
    </source>
</evidence>
<keyword evidence="10" id="KW-0547">Nucleotide-binding</keyword>
<evidence type="ECO:0000256" key="18">
    <source>
        <dbReference type="SAM" id="Phobius"/>
    </source>
</evidence>
<dbReference type="Gene3D" id="2.70.150.10">
    <property type="entry name" value="Calcium-transporting ATPase, cytoplasmic transduction domain A"/>
    <property type="match status" value="1"/>
</dbReference>
<evidence type="ECO:0000256" key="3">
    <source>
        <dbReference type="ARBA" id="ARBA00008746"/>
    </source>
</evidence>
<keyword evidence="8" id="KW-0597">Phosphoprotein</keyword>
<dbReference type="InterPro" id="IPR023298">
    <property type="entry name" value="ATPase_P-typ_TM_dom_sf"/>
</dbReference>
<keyword evidence="12" id="KW-0460">Magnesium</keyword>
<comment type="function">
    <text evidence="1">Mediates magnesium influx to the cytosol.</text>
</comment>